<comment type="caution">
    <text evidence="2">The sequence shown here is derived from an EMBL/GenBank/DDBJ whole genome shotgun (WGS) entry which is preliminary data.</text>
</comment>
<name>A0A657PKK8_9GAMM</name>
<dbReference type="GO" id="GO:0003677">
    <property type="term" value="F:DNA binding"/>
    <property type="evidence" value="ECO:0007669"/>
    <property type="project" value="InterPro"/>
</dbReference>
<organism evidence="2 3">
    <name type="scientific">Candidatus Sedimenticola endophacoides</name>
    <dbReference type="NCBI Taxonomy" id="2548426"/>
    <lineage>
        <taxon>Bacteria</taxon>
        <taxon>Pseudomonadati</taxon>
        <taxon>Pseudomonadota</taxon>
        <taxon>Gammaproteobacteria</taxon>
        <taxon>Chromatiales</taxon>
        <taxon>Sedimenticolaceae</taxon>
        <taxon>Sedimenticola</taxon>
    </lineage>
</organism>
<evidence type="ECO:0000313" key="2">
    <source>
        <dbReference type="EMBL" id="OQX32392.1"/>
    </source>
</evidence>
<sequence length="149" mass="16781">NYPTCSYTRDLDGTQREQEPETVEGRNCPDCDSTLVIKRGKYGKFIGCSGYPGCRYIEPLEKPEDTGVTCPKCANGSLMKRKSRRGKIFYSCATYPRCDYATWNEPLAEPCPRCGWPILTLKTTKRRGTEKVCPQKECGFCEPVDGETP</sequence>
<feature type="domain" description="DNA topoisomerase type IA zn finger" evidence="1">
    <location>
        <begin position="68"/>
        <end position="104"/>
    </location>
</feature>
<dbReference type="GO" id="GO:0005694">
    <property type="term" value="C:chromosome"/>
    <property type="evidence" value="ECO:0007669"/>
    <property type="project" value="InterPro"/>
</dbReference>
<dbReference type="GO" id="GO:0003916">
    <property type="term" value="F:DNA topoisomerase activity"/>
    <property type="evidence" value="ECO:0007669"/>
    <property type="project" value="InterPro"/>
</dbReference>
<protein>
    <submittedName>
        <fullName evidence="2">DNA topoisomerase I</fullName>
    </submittedName>
</protein>
<gene>
    <name evidence="2" type="ORF">B0D84_06325</name>
</gene>
<dbReference type="GO" id="GO:0006265">
    <property type="term" value="P:DNA topological change"/>
    <property type="evidence" value="ECO:0007669"/>
    <property type="project" value="InterPro"/>
</dbReference>
<proteinExistence type="predicted"/>
<evidence type="ECO:0000259" key="1">
    <source>
        <dbReference type="Pfam" id="PF01396"/>
    </source>
</evidence>
<dbReference type="SUPFAM" id="SSF57783">
    <property type="entry name" value="Zinc beta-ribbon"/>
    <property type="match status" value="1"/>
</dbReference>
<dbReference type="Pfam" id="PF01396">
    <property type="entry name" value="Zn_ribbon_Top1"/>
    <property type="match status" value="2"/>
</dbReference>
<dbReference type="Gene3D" id="3.30.65.10">
    <property type="entry name" value="Bacterial Topoisomerase I, domain 1"/>
    <property type="match status" value="2"/>
</dbReference>
<keyword evidence="3" id="KW-1185">Reference proteome</keyword>
<evidence type="ECO:0000313" key="3">
    <source>
        <dbReference type="Proteomes" id="UP000243361"/>
    </source>
</evidence>
<dbReference type="EMBL" id="MUIE01000438">
    <property type="protein sequence ID" value="OQX32392.1"/>
    <property type="molecule type" value="Genomic_DNA"/>
</dbReference>
<reference evidence="2" key="1">
    <citation type="submission" date="2017-02" db="EMBL/GenBank/DDBJ databases">
        <title>Novel co-symbiosis in the unique lucinid bivalve Phacoides pectinatus.</title>
        <authorList>
            <person name="Lim S.J."/>
            <person name="Davis B.G."/>
            <person name="Gill D.E."/>
            <person name="Engel A.S."/>
            <person name="Anderson L.C."/>
            <person name="Campbell B.J."/>
        </authorList>
    </citation>
    <scope>NUCLEOTIDE SEQUENCE [LARGE SCALE GENOMIC DNA]</scope>
    <source>
        <strain evidence="2">LUC13016_P6</strain>
    </source>
</reference>
<dbReference type="AlphaFoldDB" id="A0A657PKK8"/>
<dbReference type="InterPro" id="IPR013498">
    <property type="entry name" value="Topo_IA_Znf"/>
</dbReference>
<feature type="domain" description="DNA topoisomerase type IA zn finger" evidence="1">
    <location>
        <begin position="26"/>
        <end position="62"/>
    </location>
</feature>
<accession>A0A657PKK8</accession>
<feature type="non-terminal residue" evidence="2">
    <location>
        <position position="1"/>
    </location>
</feature>
<dbReference type="Proteomes" id="UP000243361">
    <property type="component" value="Unassembled WGS sequence"/>
</dbReference>